<keyword evidence="2" id="KW-1185">Reference proteome</keyword>
<proteinExistence type="predicted"/>
<reference evidence="1" key="1">
    <citation type="submission" date="2023-04" db="EMBL/GenBank/DDBJ databases">
        <title>Draft Genome sequencing of Naganishia species isolated from polar environments using Oxford Nanopore Technology.</title>
        <authorList>
            <person name="Leo P."/>
            <person name="Venkateswaran K."/>
        </authorList>
    </citation>
    <scope>NUCLEOTIDE SEQUENCE</scope>
    <source>
        <strain evidence="1">MNA-CCFEE 5262</strain>
    </source>
</reference>
<gene>
    <name evidence="1" type="ORF">QFC20_004746</name>
</gene>
<name>A0ACC2VXJ5_9TREE</name>
<evidence type="ECO:0000313" key="2">
    <source>
        <dbReference type="Proteomes" id="UP001230649"/>
    </source>
</evidence>
<dbReference type="EMBL" id="JASBWS010000058">
    <property type="protein sequence ID" value="KAJ9103590.1"/>
    <property type="molecule type" value="Genomic_DNA"/>
</dbReference>
<comment type="caution">
    <text evidence="1">The sequence shown here is derived from an EMBL/GenBank/DDBJ whole genome shotgun (WGS) entry which is preliminary data.</text>
</comment>
<protein>
    <submittedName>
        <fullName evidence="1">Uncharacterized protein</fullName>
    </submittedName>
</protein>
<accession>A0ACC2VXJ5</accession>
<evidence type="ECO:0000313" key="1">
    <source>
        <dbReference type="EMBL" id="KAJ9103590.1"/>
    </source>
</evidence>
<dbReference type="Proteomes" id="UP001230649">
    <property type="component" value="Unassembled WGS sequence"/>
</dbReference>
<sequence>MSSPMKAGNESMIRPPTMLLISRLPRLNGTPVKTAASGLPVRHEDPAQDDANGDIDGANIAGRKRKGPDDEQDVEGLEEQPRSNGIAQGVKRVANGTSRMGTTRTVSGGASGTAPFVPQARPPSTIRKPINAIGSTTVRSTVGNPAPGSRPGSSMSMASTTGPAGRRPLTGASSTAGTRPGMSRVTSSSTSVPGLRTSRTASNSNLRGLATSQAGVPSTSRLNRSVMAGPSNAVGAKRVSPGSGSVLGRSVGPGSRARSVMMDFEEEDPMASRMAKLEAMVAVDQENMQALKNGQQELQARLNSTQNDEREARRNLSSAGEEMAAMREKHRDEVDELERKLSKKERERKELEDDCRDLRNELESSKGEVRDLKAALSAQATSQLTVQAELSALRAANARQQQEIEGHISSVQQAEQTVARANERVKEVEEDLRTAETIRRKLHNQVQELKGNEVSSPDDLAEMDYPAKGVVTASGQEPLTIYKSRDNAEGRNTREAVKFSFDKVFQPEEGQREVFEEISMLAQSVLDGYNVCIFAYGQTGSGKSWTMEGGSTSETAGMIPRAIAMIFRETEALKELGWQYVMTGQFVEIYNEKINDLFGNDSFDSAKHEVRHEGTSTSVTGITPCPLESAEQVASLMIRASGRRAVAATMMNERSSRSHSVFSLKVKGYNPLTNESCEGVLNLVDLAGSERLDKAGTGEHKDRMKETININKSLSSLQNVIQKLSEKATDGKTHVNYRDSQLTYLLQNSLSGSSKTLMFCNLSPLAAHTNETLNSLRFATKVNSTVIGSAKRQAR</sequence>
<organism evidence="1 2">
    <name type="scientific">Naganishia adeliensis</name>
    <dbReference type="NCBI Taxonomy" id="92952"/>
    <lineage>
        <taxon>Eukaryota</taxon>
        <taxon>Fungi</taxon>
        <taxon>Dikarya</taxon>
        <taxon>Basidiomycota</taxon>
        <taxon>Agaricomycotina</taxon>
        <taxon>Tremellomycetes</taxon>
        <taxon>Filobasidiales</taxon>
        <taxon>Filobasidiaceae</taxon>
        <taxon>Naganishia</taxon>
    </lineage>
</organism>